<keyword evidence="3" id="KW-0949">S-adenosyl-L-methionine</keyword>
<dbReference type="InterPro" id="IPR013785">
    <property type="entry name" value="Aldolase_TIM"/>
</dbReference>
<comment type="cofactor">
    <cofactor evidence="1">
        <name>[4Fe-4S] cluster</name>
        <dbReference type="ChEBI" id="CHEBI:49883"/>
    </cofactor>
</comment>
<dbReference type="AlphaFoldDB" id="A0A0H4WWL3"/>
<evidence type="ECO:0000256" key="5">
    <source>
        <dbReference type="ARBA" id="ARBA00023004"/>
    </source>
</evidence>
<dbReference type="PANTHER" id="PTHR30352">
    <property type="entry name" value="PYRUVATE FORMATE-LYASE-ACTIVATING ENZYME"/>
    <property type="match status" value="1"/>
</dbReference>
<evidence type="ECO:0000313" key="8">
    <source>
        <dbReference type="Proteomes" id="UP000009026"/>
    </source>
</evidence>
<dbReference type="SUPFAM" id="SSF102114">
    <property type="entry name" value="Radical SAM enzymes"/>
    <property type="match status" value="1"/>
</dbReference>
<evidence type="ECO:0000256" key="3">
    <source>
        <dbReference type="ARBA" id="ARBA00022691"/>
    </source>
</evidence>
<evidence type="ECO:0000256" key="6">
    <source>
        <dbReference type="ARBA" id="ARBA00023014"/>
    </source>
</evidence>
<dbReference type="CDD" id="cd01335">
    <property type="entry name" value="Radical_SAM"/>
    <property type="match status" value="1"/>
</dbReference>
<keyword evidence="4" id="KW-0479">Metal-binding</keyword>
<dbReference type="InterPro" id="IPR007197">
    <property type="entry name" value="rSAM"/>
</dbReference>
<gene>
    <name evidence="7" type="ORF">A176_004111</name>
</gene>
<dbReference type="InterPro" id="IPR034457">
    <property type="entry name" value="Organic_radical-activating"/>
</dbReference>
<reference evidence="7 8" key="1">
    <citation type="journal article" date="2016" name="PLoS ONE">
        <title>Complete Genome Sequence and Comparative Genomics of a Novel Myxobacterium Myxococcus hansupus.</title>
        <authorList>
            <person name="Sharma G."/>
            <person name="Narwani T."/>
            <person name="Subramanian S."/>
        </authorList>
    </citation>
    <scope>NUCLEOTIDE SEQUENCE [LARGE SCALE GENOMIC DNA]</scope>
    <source>
        <strain evidence="8">mixupus</strain>
    </source>
</reference>
<name>A0A0H4WWL3_9BACT</name>
<evidence type="ECO:0000256" key="1">
    <source>
        <dbReference type="ARBA" id="ARBA00001966"/>
    </source>
</evidence>
<dbReference type="GO" id="GO:0051539">
    <property type="term" value="F:4 iron, 4 sulfur cluster binding"/>
    <property type="evidence" value="ECO:0007669"/>
    <property type="project" value="UniProtKB-KW"/>
</dbReference>
<dbReference type="GO" id="GO:0046872">
    <property type="term" value="F:metal ion binding"/>
    <property type="evidence" value="ECO:0007669"/>
    <property type="project" value="UniProtKB-KW"/>
</dbReference>
<dbReference type="GO" id="GO:0004748">
    <property type="term" value="F:ribonucleoside-diphosphate reductase activity, thioredoxin disulfide as acceptor"/>
    <property type="evidence" value="ECO:0007669"/>
    <property type="project" value="TreeGrafter"/>
</dbReference>
<evidence type="ECO:0000256" key="4">
    <source>
        <dbReference type="ARBA" id="ARBA00022723"/>
    </source>
</evidence>
<sequence length="173" mass="18840">MRFALWVQGCPLRCPGCCNPEMFAAERGTEERVASLAEQVLATPGIEGLSLLGGEPFSQPGPAAALCEHLRAAGLSIMVYTGFTLAELRAQGRPDVDRLLAAVDLLVDGRFEQDAPETTRRWIGSRNQVMHFLTNRYAPDDPCFTAANTAEVHFVNGRLVINGWPALANAFRP</sequence>
<keyword evidence="6" id="KW-0411">Iron-sulfur</keyword>
<evidence type="ECO:0000256" key="2">
    <source>
        <dbReference type="ARBA" id="ARBA00022485"/>
    </source>
</evidence>
<dbReference type="SFLD" id="SFLDG01066">
    <property type="entry name" value="organic_radical-activating_enz"/>
    <property type="match status" value="1"/>
</dbReference>
<keyword evidence="2" id="KW-0004">4Fe-4S</keyword>
<dbReference type="SFLD" id="SFLDF00299">
    <property type="entry name" value="anaerobic_ribonucleoside-triph"/>
    <property type="match status" value="1"/>
</dbReference>
<dbReference type="GO" id="GO:0043365">
    <property type="term" value="F:[formate-C-acetyltransferase]-activating enzyme activity"/>
    <property type="evidence" value="ECO:0007669"/>
    <property type="project" value="InterPro"/>
</dbReference>
<dbReference type="PATRIC" id="fig|1297742.4.peg.4156"/>
<dbReference type="SFLD" id="SFLDS00029">
    <property type="entry name" value="Radical_SAM"/>
    <property type="match status" value="1"/>
</dbReference>
<keyword evidence="8" id="KW-1185">Reference proteome</keyword>
<dbReference type="InterPro" id="IPR012837">
    <property type="entry name" value="NrdG"/>
</dbReference>
<dbReference type="PANTHER" id="PTHR30352:SF2">
    <property type="entry name" value="ANAEROBIC RIBONUCLEOSIDE-TRIPHOSPHATE REDUCTASE-ACTIVATING PROTEIN"/>
    <property type="match status" value="1"/>
</dbReference>
<accession>A0A0H4WWL3</accession>
<protein>
    <submittedName>
        <fullName evidence="7">Ribonucleotide reductase of class III (Anaerobic), activating protein</fullName>
    </submittedName>
</protein>
<keyword evidence="5" id="KW-0408">Iron</keyword>
<dbReference type="STRING" id="1297742.A176_004111"/>
<dbReference type="eggNOG" id="COG0602">
    <property type="taxonomic scope" value="Bacteria"/>
</dbReference>
<dbReference type="SFLD" id="SFLDG01063">
    <property type="entry name" value="activating_enzymes__group_1"/>
    <property type="match status" value="1"/>
</dbReference>
<dbReference type="Proteomes" id="UP000009026">
    <property type="component" value="Chromosome"/>
</dbReference>
<dbReference type="InterPro" id="IPR058240">
    <property type="entry name" value="rSAM_sf"/>
</dbReference>
<dbReference type="Gene3D" id="3.20.20.70">
    <property type="entry name" value="Aldolase class I"/>
    <property type="match status" value="1"/>
</dbReference>
<organism evidence="7 8">
    <name type="scientific">Pseudomyxococcus hansupus</name>
    <dbReference type="NCBI Taxonomy" id="1297742"/>
    <lineage>
        <taxon>Bacteria</taxon>
        <taxon>Pseudomonadati</taxon>
        <taxon>Myxococcota</taxon>
        <taxon>Myxococcia</taxon>
        <taxon>Myxococcales</taxon>
        <taxon>Cystobacterineae</taxon>
        <taxon>Myxococcaceae</taxon>
        <taxon>Pseudomyxococcus</taxon>
    </lineage>
</organism>
<dbReference type="KEGG" id="mym:A176_004111"/>
<evidence type="ECO:0000313" key="7">
    <source>
        <dbReference type="EMBL" id="AKQ67199.1"/>
    </source>
</evidence>
<dbReference type="EMBL" id="CP012109">
    <property type="protein sequence ID" value="AKQ67199.1"/>
    <property type="molecule type" value="Genomic_DNA"/>
</dbReference>
<dbReference type="Pfam" id="PF13353">
    <property type="entry name" value="Fer4_12"/>
    <property type="match status" value="1"/>
</dbReference>
<proteinExistence type="predicted"/>